<dbReference type="SUPFAM" id="SSF56300">
    <property type="entry name" value="Metallo-dependent phosphatases"/>
    <property type="match status" value="1"/>
</dbReference>
<feature type="region of interest" description="Disordered" evidence="2">
    <location>
        <begin position="447"/>
        <end position="488"/>
    </location>
</feature>
<keyword evidence="5" id="KW-1185">Reference proteome</keyword>
<dbReference type="RefSeq" id="XP_040735861.1">
    <property type="nucleotide sequence ID" value="XM_040880044.1"/>
</dbReference>
<gene>
    <name evidence="4" type="ORF">BHQ10_007358</name>
</gene>
<evidence type="ECO:0008006" key="6">
    <source>
        <dbReference type="Google" id="ProtNLM"/>
    </source>
</evidence>
<dbReference type="GO" id="GO:0005783">
    <property type="term" value="C:endoplasmic reticulum"/>
    <property type="evidence" value="ECO:0007669"/>
    <property type="project" value="TreeGrafter"/>
</dbReference>
<dbReference type="PANTHER" id="PTHR13315:SF1">
    <property type="entry name" value="PROTEIN TED1"/>
    <property type="match status" value="1"/>
</dbReference>
<dbReference type="PROSITE" id="PS51257">
    <property type="entry name" value="PROKAR_LIPOPROTEIN"/>
    <property type="match status" value="1"/>
</dbReference>
<evidence type="ECO:0000313" key="4">
    <source>
        <dbReference type="EMBL" id="RAO71346.1"/>
    </source>
</evidence>
<dbReference type="AlphaFoldDB" id="A0A364L6C7"/>
<dbReference type="InterPro" id="IPR029052">
    <property type="entry name" value="Metallo-depent_PP-like"/>
</dbReference>
<dbReference type="Proteomes" id="UP000249363">
    <property type="component" value="Unassembled WGS sequence"/>
</dbReference>
<accession>A0A364L6C7</accession>
<evidence type="ECO:0000256" key="2">
    <source>
        <dbReference type="SAM" id="MobiDB-lite"/>
    </source>
</evidence>
<evidence type="ECO:0000313" key="5">
    <source>
        <dbReference type="Proteomes" id="UP000249363"/>
    </source>
</evidence>
<dbReference type="PANTHER" id="PTHR13315">
    <property type="entry name" value="METALLO PHOSPHOESTERASE RELATED"/>
    <property type="match status" value="1"/>
</dbReference>
<keyword evidence="3" id="KW-1133">Transmembrane helix</keyword>
<feature type="compositionally biased region" description="Low complexity" evidence="2">
    <location>
        <begin position="475"/>
        <end position="487"/>
    </location>
</feature>
<dbReference type="GO" id="GO:0006506">
    <property type="term" value="P:GPI anchor biosynthetic process"/>
    <property type="evidence" value="ECO:0007669"/>
    <property type="project" value="InterPro"/>
</dbReference>
<reference evidence="4 5" key="1">
    <citation type="journal article" date="2017" name="Biotechnol. Biofuels">
        <title>Differential beta-glucosidase expression as a function of carbon source availability in Talaromyces amestolkiae: a genomic and proteomic approach.</title>
        <authorList>
            <person name="de Eugenio L.I."/>
            <person name="Mendez-Liter J.A."/>
            <person name="Nieto-Dominguez M."/>
            <person name="Alonso L."/>
            <person name="Gil-Munoz J."/>
            <person name="Barriuso J."/>
            <person name="Prieto A."/>
            <person name="Martinez M.J."/>
        </authorList>
    </citation>
    <scope>NUCLEOTIDE SEQUENCE [LARGE SCALE GENOMIC DNA]</scope>
    <source>
        <strain evidence="4 5">CIB</strain>
    </source>
</reference>
<evidence type="ECO:0000256" key="3">
    <source>
        <dbReference type="SAM" id="Phobius"/>
    </source>
</evidence>
<organism evidence="4 5">
    <name type="scientific">Talaromyces amestolkiae</name>
    <dbReference type="NCBI Taxonomy" id="1196081"/>
    <lineage>
        <taxon>Eukaryota</taxon>
        <taxon>Fungi</taxon>
        <taxon>Dikarya</taxon>
        <taxon>Ascomycota</taxon>
        <taxon>Pezizomycotina</taxon>
        <taxon>Eurotiomycetes</taxon>
        <taxon>Eurotiomycetidae</taxon>
        <taxon>Eurotiales</taxon>
        <taxon>Trichocomaceae</taxon>
        <taxon>Talaromyces</taxon>
        <taxon>Talaromyces sect. Talaromyces</taxon>
    </lineage>
</organism>
<proteinExistence type="predicted"/>
<keyword evidence="1 3" id="KW-0472">Membrane</keyword>
<dbReference type="GO" id="GO:0016020">
    <property type="term" value="C:membrane"/>
    <property type="evidence" value="ECO:0007669"/>
    <property type="project" value="GOC"/>
</dbReference>
<dbReference type="STRING" id="1196081.A0A364L6C7"/>
<comment type="caution">
    <text evidence="4">The sequence shown here is derived from an EMBL/GenBank/DDBJ whole genome shotgun (WGS) entry which is preliminary data.</text>
</comment>
<protein>
    <recommendedName>
        <fullName evidence="6">Calcineurin-like phosphoesterase domain-containing protein</fullName>
    </recommendedName>
</protein>
<dbReference type="EMBL" id="MIKG01000015">
    <property type="protein sequence ID" value="RAO71346.1"/>
    <property type="molecule type" value="Genomic_DNA"/>
</dbReference>
<sequence>MSLRTVLQKILFTVLIPLSVSSALWLYLYPVLQGCAFPLAVVTAADEQTREGSWLSNSVINTLYQHAADWNLTANGERDEAALFRLLVLADPQIEGDSSLPSPDDEFIPRLSRHWENVQAFLSTPDAATNIKDTAQTIFLEDIPFAFRAARKRLDLLGNDYYLAHIYRTLSWWSRPTHVTVLGDLIGSQWVTDEEFENRGWRFWERVFRGGQRVDDNITITGEKSYGEGSKEEELEILQRYNSSWSKRIINIAGNHDIGYAGDVSRARLERFERIFGRANWDIRFAHPPLTNKSDTRPTLHIINLNDLTLDGPPLDPSIQSDSYTYVNDLLTHRSYPVEDQTSFTLLLTHVPLHKRDGICVDEPYFTFFDEDDTPDNENDPLRWRKDGLREQNHLSEHVSTNAILQGIFGMSGDSAAPVAGKGRRGLILTGHDHEGCDVVHFVRRNHHETPPSDHSESEGQEHTRSWQWDASRYSPSSSPTTESTDPSIREVTLRSMMGEYGGNAALLSIWFDTNPEVNQWRYEIQMCPAGVQHIWWAVHGLTVACVIGLGVVVGLKGLEVLGVVSEPVLRGRGARIEAKRR</sequence>
<name>A0A364L6C7_TALAM</name>
<feature type="compositionally biased region" description="Basic and acidic residues" evidence="2">
    <location>
        <begin position="448"/>
        <end position="465"/>
    </location>
</feature>
<dbReference type="OrthoDB" id="9984693at2759"/>
<keyword evidence="3" id="KW-0812">Transmembrane</keyword>
<dbReference type="GeneID" id="63796573"/>
<feature type="transmembrane region" description="Helical" evidence="3">
    <location>
        <begin position="535"/>
        <end position="556"/>
    </location>
</feature>
<evidence type="ECO:0000256" key="1">
    <source>
        <dbReference type="ARBA" id="ARBA00023136"/>
    </source>
</evidence>
<dbReference type="InterPro" id="IPR033308">
    <property type="entry name" value="PGAP5/Cdc1/Ted1"/>
</dbReference>